<dbReference type="EMBL" id="JAJEPW010000016">
    <property type="protein sequence ID" value="MCC2129288.1"/>
    <property type="molecule type" value="Genomic_DNA"/>
</dbReference>
<dbReference type="SUPFAM" id="SSF46785">
    <property type="entry name" value="Winged helix' DNA-binding domain"/>
    <property type="match status" value="1"/>
</dbReference>
<dbReference type="Pfam" id="PF01022">
    <property type="entry name" value="HTH_5"/>
    <property type="match status" value="1"/>
</dbReference>
<evidence type="ECO:0000256" key="2">
    <source>
        <dbReference type="ARBA" id="ARBA00023125"/>
    </source>
</evidence>
<reference evidence="5" key="1">
    <citation type="submission" date="2021-10" db="EMBL/GenBank/DDBJ databases">
        <title>Anaerobic single-cell dispensing facilitates the cultivation of human gut bacteria.</title>
        <authorList>
            <person name="Afrizal A."/>
        </authorList>
    </citation>
    <scope>NUCLEOTIDE SEQUENCE</scope>
    <source>
        <strain evidence="5">CLA-AA-H272</strain>
    </source>
</reference>
<evidence type="ECO:0000313" key="6">
    <source>
        <dbReference type="Proteomes" id="UP001199319"/>
    </source>
</evidence>
<keyword evidence="1" id="KW-0805">Transcription regulation</keyword>
<evidence type="ECO:0000259" key="4">
    <source>
        <dbReference type="PROSITE" id="PS50987"/>
    </source>
</evidence>
<dbReference type="InterPro" id="IPR051081">
    <property type="entry name" value="HTH_MetalResp_TranReg"/>
</dbReference>
<dbReference type="InterPro" id="IPR036388">
    <property type="entry name" value="WH-like_DNA-bd_sf"/>
</dbReference>
<dbReference type="GO" id="GO:0003677">
    <property type="term" value="F:DNA binding"/>
    <property type="evidence" value="ECO:0007669"/>
    <property type="project" value="UniProtKB-KW"/>
</dbReference>
<evidence type="ECO:0000313" key="5">
    <source>
        <dbReference type="EMBL" id="MCC2129288.1"/>
    </source>
</evidence>
<keyword evidence="2" id="KW-0238">DNA-binding</keyword>
<dbReference type="CDD" id="cd00090">
    <property type="entry name" value="HTH_ARSR"/>
    <property type="match status" value="1"/>
</dbReference>
<keyword evidence="3" id="KW-0804">Transcription</keyword>
<dbReference type="InterPro" id="IPR001845">
    <property type="entry name" value="HTH_ArsR_DNA-bd_dom"/>
</dbReference>
<proteinExistence type="predicted"/>
<dbReference type="InterPro" id="IPR011991">
    <property type="entry name" value="ArsR-like_HTH"/>
</dbReference>
<keyword evidence="6" id="KW-1185">Reference proteome</keyword>
<dbReference type="PANTHER" id="PTHR33154:SF33">
    <property type="entry name" value="TRANSCRIPTIONAL REPRESSOR SDPR"/>
    <property type="match status" value="1"/>
</dbReference>
<protein>
    <submittedName>
        <fullName evidence="5">Helix-turn-helix domain-containing protein</fullName>
    </submittedName>
</protein>
<accession>A0AAE3DCS9</accession>
<dbReference type="InterPro" id="IPR036390">
    <property type="entry name" value="WH_DNA-bd_sf"/>
</dbReference>
<dbReference type="Gene3D" id="1.10.10.10">
    <property type="entry name" value="Winged helix-like DNA-binding domain superfamily/Winged helix DNA-binding domain"/>
    <property type="match status" value="1"/>
</dbReference>
<dbReference type="PRINTS" id="PR00778">
    <property type="entry name" value="HTHARSR"/>
</dbReference>
<evidence type="ECO:0000256" key="1">
    <source>
        <dbReference type="ARBA" id="ARBA00023015"/>
    </source>
</evidence>
<sequence length="366" mass="41181">MEILHEINPALEALAYLGSRANGHTLDRLEERLQARGVRKAEPFHRASAALRELLQDLDTEVSVPAETLQRLFGDIKGFSYSTIGSYSPAFLFFYPMLSRRQDFETLMQQMERLTPDETARNMMISLSLEEQSGPAAGAAAKLVSRVLALTIPTESRLALLEIHQNYRTLLPEIAACLRPAIAALETESGRIQEIIEAFCREVEGLGTESYLRETSSLAITPEVHYHLIPFLMGPDTNLSMEQEDGSVLICCGVMRLSLRRTLAENSSASQVYDAIRIIGDKTRFDILCYLRDHPAVYGQQLCNHFGLARNTIHHHMSKLVNAGLVTCLVEGNRIYYTTDREHLSYLLNQQRQLLIGGEDTEQQEK</sequence>
<comment type="caution">
    <text evidence="5">The sequence shown here is derived from an EMBL/GenBank/DDBJ whole genome shotgun (WGS) entry which is preliminary data.</text>
</comment>
<dbReference type="Proteomes" id="UP001199319">
    <property type="component" value="Unassembled WGS sequence"/>
</dbReference>
<name>A0AAE3DCS9_9FIRM</name>
<gene>
    <name evidence="5" type="ORF">LKD37_07135</name>
</gene>
<dbReference type="SMART" id="SM00418">
    <property type="entry name" value="HTH_ARSR"/>
    <property type="match status" value="1"/>
</dbReference>
<dbReference type="AlphaFoldDB" id="A0AAE3DCS9"/>
<feature type="domain" description="HTH arsR-type" evidence="4">
    <location>
        <begin position="264"/>
        <end position="359"/>
    </location>
</feature>
<evidence type="ECO:0000256" key="3">
    <source>
        <dbReference type="ARBA" id="ARBA00023163"/>
    </source>
</evidence>
<dbReference type="PROSITE" id="PS50987">
    <property type="entry name" value="HTH_ARSR_2"/>
    <property type="match status" value="1"/>
</dbReference>
<dbReference type="PANTHER" id="PTHR33154">
    <property type="entry name" value="TRANSCRIPTIONAL REGULATOR, ARSR FAMILY"/>
    <property type="match status" value="1"/>
</dbReference>
<dbReference type="GO" id="GO:0003700">
    <property type="term" value="F:DNA-binding transcription factor activity"/>
    <property type="evidence" value="ECO:0007669"/>
    <property type="project" value="InterPro"/>
</dbReference>
<dbReference type="RefSeq" id="WP_302928567.1">
    <property type="nucleotide sequence ID" value="NZ_JAJEPW010000016.1"/>
</dbReference>
<organism evidence="5 6">
    <name type="scientific">Brotocaccenecus cirricatena</name>
    <dbReference type="NCBI Taxonomy" id="3064195"/>
    <lineage>
        <taxon>Bacteria</taxon>
        <taxon>Bacillati</taxon>
        <taxon>Bacillota</taxon>
        <taxon>Clostridia</taxon>
        <taxon>Eubacteriales</taxon>
        <taxon>Oscillospiraceae</taxon>
        <taxon>Brotocaccenecus</taxon>
    </lineage>
</organism>